<comment type="caution">
    <text evidence="2">The sequence shown here is derived from an EMBL/GenBank/DDBJ whole genome shotgun (WGS) entry which is preliminary data.</text>
</comment>
<reference evidence="2 3" key="1">
    <citation type="journal article" date="2015" name="Genome Announc.">
        <title>Expanding the biotechnology potential of lactobacilli through comparative genomics of 213 strains and associated genera.</title>
        <authorList>
            <person name="Sun Z."/>
            <person name="Harris H.M."/>
            <person name="McCann A."/>
            <person name="Guo C."/>
            <person name="Argimon S."/>
            <person name="Zhang W."/>
            <person name="Yang X."/>
            <person name="Jeffery I.B."/>
            <person name="Cooney J.C."/>
            <person name="Kagawa T.F."/>
            <person name="Liu W."/>
            <person name="Song Y."/>
            <person name="Salvetti E."/>
            <person name="Wrobel A."/>
            <person name="Rasinkangas P."/>
            <person name="Parkhill J."/>
            <person name="Rea M.C."/>
            <person name="O'Sullivan O."/>
            <person name="Ritari J."/>
            <person name="Douillard F.P."/>
            <person name="Paul Ross R."/>
            <person name="Yang R."/>
            <person name="Briner A.E."/>
            <person name="Felis G.E."/>
            <person name="de Vos W.M."/>
            <person name="Barrangou R."/>
            <person name="Klaenhammer T.R."/>
            <person name="Caufield P.W."/>
            <person name="Cui Y."/>
            <person name="Zhang H."/>
            <person name="O'Toole P.W."/>
        </authorList>
    </citation>
    <scope>NUCLEOTIDE SEQUENCE [LARGE SCALE GENOMIC DNA]</scope>
    <source>
        <strain evidence="2 3">DSM 22698</strain>
    </source>
</reference>
<organism evidence="2 3">
    <name type="scientific">Lacticaseibacillus thailandensis DSM 22698 = JCM 13996</name>
    <dbReference type="NCBI Taxonomy" id="1423810"/>
    <lineage>
        <taxon>Bacteria</taxon>
        <taxon>Bacillati</taxon>
        <taxon>Bacillota</taxon>
        <taxon>Bacilli</taxon>
        <taxon>Lactobacillales</taxon>
        <taxon>Lactobacillaceae</taxon>
        <taxon>Lacticaseibacillus</taxon>
    </lineage>
</organism>
<evidence type="ECO:0000313" key="2">
    <source>
        <dbReference type="EMBL" id="KRM86687.1"/>
    </source>
</evidence>
<dbReference type="RefSeq" id="WP_056969655.1">
    <property type="nucleotide sequence ID" value="NZ_AYZK01000006.1"/>
</dbReference>
<keyword evidence="3" id="KW-1185">Reference proteome</keyword>
<dbReference type="Gene3D" id="2.30.40.10">
    <property type="entry name" value="Urease, subunit C, domain 1"/>
    <property type="match status" value="1"/>
</dbReference>
<dbReference type="PANTHER" id="PTHR43135:SF3">
    <property type="entry name" value="ALPHA-D-RIBOSE 1-METHYLPHOSPHONATE 5-TRIPHOSPHATE DIPHOSPHATASE"/>
    <property type="match status" value="1"/>
</dbReference>
<dbReference type="EMBL" id="AYZK01000006">
    <property type="protein sequence ID" value="KRM86687.1"/>
    <property type="molecule type" value="Genomic_DNA"/>
</dbReference>
<dbReference type="STRING" id="1423810.FD19_GL001734"/>
<dbReference type="InterPro" id="IPR051781">
    <property type="entry name" value="Metallo-dep_Hydrolase"/>
</dbReference>
<dbReference type="InterPro" id="IPR057744">
    <property type="entry name" value="OTAase-like"/>
</dbReference>
<sequence>MTTTLYTHLALFDGEHDGFTPDSWLTVDDATGKVAATGTGTAPTADTTVDCDGQYVMPGMMNCHVHLGSNAHQLAASERSEAETTLLALQNLKDLLESGVTYVRNLSTDYDVDVKLRNAQAEYGFPAPHVVASGRAMSATGGHGDSPHHTGNESYLVDSPDEMRHAVRQAFKNGADVIKIMATGGVMSVADSPLDAEFTKEEMAVATREAHARRRKVAAHAQGTSGIRLALEAGVDSIEHGIFLDEEEAEFMKDHQVYLVPTLNAVEGIVEHGAGKIPDYMVRKASDFAQAFFKNMKMAVKAGVPFATGTDAGTPFNDFATGYWDELHLLVHKVGMAPQDVLYAATRNSADLLGVSDEYGALTAGKYADFLVLRENPLDDVDAVRQADKQVYQGGKRVYPRG</sequence>
<dbReference type="InterPro" id="IPR006680">
    <property type="entry name" value="Amidohydro-rel"/>
</dbReference>
<dbReference type="PATRIC" id="fig|1423810.4.peg.1783"/>
<dbReference type="InterPro" id="IPR032466">
    <property type="entry name" value="Metal_Hydrolase"/>
</dbReference>
<protein>
    <submittedName>
        <fullName evidence="2">Imidazolonepropionase related amidohydrolase</fullName>
    </submittedName>
</protein>
<dbReference type="Proteomes" id="UP000051789">
    <property type="component" value="Unassembled WGS sequence"/>
</dbReference>
<feature type="domain" description="Amidohydrolase-related" evidence="1">
    <location>
        <begin position="55"/>
        <end position="384"/>
    </location>
</feature>
<dbReference type="Pfam" id="PF01979">
    <property type="entry name" value="Amidohydro_1"/>
    <property type="match status" value="1"/>
</dbReference>
<dbReference type="InterPro" id="IPR011059">
    <property type="entry name" value="Metal-dep_hydrolase_composite"/>
</dbReference>
<name>A0A0R2C472_9LACO</name>
<dbReference type="CDD" id="cd01299">
    <property type="entry name" value="Met_dep_hydrolase_A"/>
    <property type="match status" value="1"/>
</dbReference>
<proteinExistence type="predicted"/>
<dbReference type="SUPFAM" id="SSF51338">
    <property type="entry name" value="Composite domain of metallo-dependent hydrolases"/>
    <property type="match status" value="1"/>
</dbReference>
<keyword evidence="2" id="KW-0378">Hydrolase</keyword>
<evidence type="ECO:0000313" key="3">
    <source>
        <dbReference type="Proteomes" id="UP000051789"/>
    </source>
</evidence>
<dbReference type="Gene3D" id="3.20.20.140">
    <property type="entry name" value="Metal-dependent hydrolases"/>
    <property type="match status" value="1"/>
</dbReference>
<gene>
    <name evidence="2" type="ORF">FD19_GL001734</name>
</gene>
<dbReference type="SUPFAM" id="SSF51556">
    <property type="entry name" value="Metallo-dependent hydrolases"/>
    <property type="match status" value="1"/>
</dbReference>
<dbReference type="GO" id="GO:0016810">
    <property type="term" value="F:hydrolase activity, acting on carbon-nitrogen (but not peptide) bonds"/>
    <property type="evidence" value="ECO:0007669"/>
    <property type="project" value="InterPro"/>
</dbReference>
<accession>A0A0R2C472</accession>
<dbReference type="PANTHER" id="PTHR43135">
    <property type="entry name" value="ALPHA-D-RIBOSE 1-METHYLPHOSPHONATE 5-TRIPHOSPHATE DIPHOSPHATASE"/>
    <property type="match status" value="1"/>
</dbReference>
<evidence type="ECO:0000259" key="1">
    <source>
        <dbReference type="Pfam" id="PF01979"/>
    </source>
</evidence>
<dbReference type="AlphaFoldDB" id="A0A0R2C472"/>